<dbReference type="EMBL" id="JAEVLS010000002">
    <property type="protein sequence ID" value="MBM0105661.1"/>
    <property type="molecule type" value="Genomic_DNA"/>
</dbReference>
<keyword evidence="2" id="KW-0732">Signal</keyword>
<dbReference type="Proteomes" id="UP000661077">
    <property type="component" value="Unassembled WGS sequence"/>
</dbReference>
<dbReference type="RefSeq" id="WP_203167691.1">
    <property type="nucleotide sequence ID" value="NZ_JAEVLS010000002.1"/>
</dbReference>
<organism evidence="3 4">
    <name type="scientific">Steroidobacter gossypii</name>
    <dbReference type="NCBI Taxonomy" id="2805490"/>
    <lineage>
        <taxon>Bacteria</taxon>
        <taxon>Pseudomonadati</taxon>
        <taxon>Pseudomonadota</taxon>
        <taxon>Gammaproteobacteria</taxon>
        <taxon>Steroidobacterales</taxon>
        <taxon>Steroidobacteraceae</taxon>
        <taxon>Steroidobacter</taxon>
    </lineage>
</organism>
<evidence type="ECO:0000256" key="2">
    <source>
        <dbReference type="SAM" id="SignalP"/>
    </source>
</evidence>
<dbReference type="InterPro" id="IPR010870">
    <property type="entry name" value="Porin_O/P"/>
</dbReference>
<evidence type="ECO:0000313" key="4">
    <source>
        <dbReference type="Proteomes" id="UP000661077"/>
    </source>
</evidence>
<name>A0ABS1WXF5_9GAMM</name>
<accession>A0ABS1WXF5</accession>
<feature type="chain" id="PRO_5047367788" evidence="2">
    <location>
        <begin position="24"/>
        <end position="489"/>
    </location>
</feature>
<sequence>MKKHAPLAPIVALVLAAATPSESAETLELYMDMQTKQLYAEPGPNRVRLGRFRSIDESAPEATAQAPAETPPRPEALEQRLERSEAKLAELEKHNDDESRSPFTDRFEIRGYLQTRYTEMLGGDDGINLWSDRSVGDQNSLGDADKNYLIRRARLVFQGDVGDRLSFYIQPDLASSAGTTGNVVQMRDAYGDVYLTTDRVHRLRVGQSKVPFGWENLQSSSNRLALDRADAINSGVRDERDLGVFYYFTPEQVQERFSEINKLGLKHSGNYGMFGLGLYNGQGANRGDRNDNQHVVARLNYPWQLSNGQFFEAGIQAYSGEYVPSTAAYRAVGDVSLTPTIASEFRRGYEDERVGVSAIWYPQPFGLQAEWNWGTTPALDLASNSIVEKSLNGGYVQAMYKFDHSFGTFLPFVKWQYFDGANKAENNAPINEVNDLEIGVEWQIAAPLELAAIYHRMKRNNLVTGNRAGRIDYERFDAEALRLQLQMNF</sequence>
<comment type="caution">
    <text evidence="3">The sequence shown here is derived from an EMBL/GenBank/DDBJ whole genome shotgun (WGS) entry which is preliminary data.</text>
</comment>
<proteinExistence type="predicted"/>
<feature type="signal peptide" evidence="2">
    <location>
        <begin position="1"/>
        <end position="23"/>
    </location>
</feature>
<dbReference type="Gene3D" id="2.40.160.10">
    <property type="entry name" value="Porin"/>
    <property type="match status" value="1"/>
</dbReference>
<evidence type="ECO:0000256" key="1">
    <source>
        <dbReference type="SAM" id="Coils"/>
    </source>
</evidence>
<dbReference type="InterPro" id="IPR023614">
    <property type="entry name" value="Porin_dom_sf"/>
</dbReference>
<evidence type="ECO:0000313" key="3">
    <source>
        <dbReference type="EMBL" id="MBM0105661.1"/>
    </source>
</evidence>
<gene>
    <name evidence="3" type="ORF">JM946_12920</name>
</gene>
<keyword evidence="1" id="KW-0175">Coiled coil</keyword>
<dbReference type="SUPFAM" id="SSF56935">
    <property type="entry name" value="Porins"/>
    <property type="match status" value="1"/>
</dbReference>
<keyword evidence="4" id="KW-1185">Reference proteome</keyword>
<protein>
    <submittedName>
        <fullName evidence="3">Porin</fullName>
    </submittedName>
</protein>
<reference evidence="3 4" key="1">
    <citation type="journal article" date="2021" name="Int. J. Syst. Evol. Microbiol.">
        <title>Steroidobacter gossypii sp. nov., isolated from soil of cotton cropping field.</title>
        <authorList>
            <person name="Huang R."/>
            <person name="Yang S."/>
            <person name="Zhen C."/>
            <person name="Liu W."/>
        </authorList>
    </citation>
    <scope>NUCLEOTIDE SEQUENCE [LARGE SCALE GENOMIC DNA]</scope>
    <source>
        <strain evidence="3 4">S1-65</strain>
    </source>
</reference>
<feature type="coiled-coil region" evidence="1">
    <location>
        <begin position="74"/>
        <end position="101"/>
    </location>
</feature>
<dbReference type="Pfam" id="PF07396">
    <property type="entry name" value="Porin_O_P"/>
    <property type="match status" value="1"/>
</dbReference>